<reference evidence="2 3" key="1">
    <citation type="submission" date="2024-09" db="EMBL/GenBank/DDBJ databases">
        <title>Chromosome-scale assembly of Riccia sorocarpa.</title>
        <authorList>
            <person name="Paukszto L."/>
        </authorList>
    </citation>
    <scope>NUCLEOTIDE SEQUENCE [LARGE SCALE GENOMIC DNA]</scope>
    <source>
        <strain evidence="2">LP-2024</strain>
        <tissue evidence="2">Aerial parts of the thallus</tissue>
    </source>
</reference>
<feature type="region of interest" description="Disordered" evidence="1">
    <location>
        <begin position="1"/>
        <end position="22"/>
    </location>
</feature>
<comment type="caution">
    <text evidence="2">The sequence shown here is derived from an EMBL/GenBank/DDBJ whole genome shotgun (WGS) entry which is preliminary data.</text>
</comment>
<evidence type="ECO:0000313" key="2">
    <source>
        <dbReference type="EMBL" id="KAL3677631.1"/>
    </source>
</evidence>
<keyword evidence="3" id="KW-1185">Reference proteome</keyword>
<sequence>MEFGSTSGHQSHQSDALPTSPVMLVSESQSPTLVRAARLPNFGLPQIRVPIPHPQLLFGQSLEGQHSPVIPQMASSLDKIAESLRGQ</sequence>
<gene>
    <name evidence="2" type="ORF">R1sor_027579</name>
</gene>
<evidence type="ECO:0000256" key="1">
    <source>
        <dbReference type="SAM" id="MobiDB-lite"/>
    </source>
</evidence>
<proteinExistence type="predicted"/>
<evidence type="ECO:0000313" key="3">
    <source>
        <dbReference type="Proteomes" id="UP001633002"/>
    </source>
</evidence>
<name>A0ABD3GG23_9MARC</name>
<accession>A0ABD3GG23</accession>
<dbReference type="AlphaFoldDB" id="A0ABD3GG23"/>
<feature type="compositionally biased region" description="Polar residues" evidence="1">
    <location>
        <begin position="1"/>
        <end position="17"/>
    </location>
</feature>
<organism evidence="2 3">
    <name type="scientific">Riccia sorocarpa</name>
    <dbReference type="NCBI Taxonomy" id="122646"/>
    <lineage>
        <taxon>Eukaryota</taxon>
        <taxon>Viridiplantae</taxon>
        <taxon>Streptophyta</taxon>
        <taxon>Embryophyta</taxon>
        <taxon>Marchantiophyta</taxon>
        <taxon>Marchantiopsida</taxon>
        <taxon>Marchantiidae</taxon>
        <taxon>Marchantiales</taxon>
        <taxon>Ricciaceae</taxon>
        <taxon>Riccia</taxon>
    </lineage>
</organism>
<dbReference type="EMBL" id="JBJQOH010000008">
    <property type="protein sequence ID" value="KAL3677631.1"/>
    <property type="molecule type" value="Genomic_DNA"/>
</dbReference>
<dbReference type="Proteomes" id="UP001633002">
    <property type="component" value="Unassembled WGS sequence"/>
</dbReference>
<protein>
    <submittedName>
        <fullName evidence="2">Uncharacterized protein</fullName>
    </submittedName>
</protein>